<feature type="region of interest" description="Disordered" evidence="1">
    <location>
        <begin position="130"/>
        <end position="159"/>
    </location>
</feature>
<feature type="compositionally biased region" description="Polar residues" evidence="1">
    <location>
        <begin position="89"/>
        <end position="106"/>
    </location>
</feature>
<evidence type="ECO:0000313" key="3">
    <source>
        <dbReference type="Proteomes" id="UP000800035"/>
    </source>
</evidence>
<feature type="compositionally biased region" description="Basic and acidic residues" evidence="1">
    <location>
        <begin position="372"/>
        <end position="397"/>
    </location>
</feature>
<evidence type="ECO:0000313" key="2">
    <source>
        <dbReference type="EMBL" id="KAF1954359.1"/>
    </source>
</evidence>
<organism evidence="2 3">
    <name type="scientific">Byssothecium circinans</name>
    <dbReference type="NCBI Taxonomy" id="147558"/>
    <lineage>
        <taxon>Eukaryota</taxon>
        <taxon>Fungi</taxon>
        <taxon>Dikarya</taxon>
        <taxon>Ascomycota</taxon>
        <taxon>Pezizomycotina</taxon>
        <taxon>Dothideomycetes</taxon>
        <taxon>Pleosporomycetidae</taxon>
        <taxon>Pleosporales</taxon>
        <taxon>Massarineae</taxon>
        <taxon>Massarinaceae</taxon>
        <taxon>Byssothecium</taxon>
    </lineage>
</organism>
<proteinExistence type="predicted"/>
<protein>
    <submittedName>
        <fullName evidence="2">Uncharacterized protein</fullName>
    </submittedName>
</protein>
<feature type="region of interest" description="Disordered" evidence="1">
    <location>
        <begin position="504"/>
        <end position="526"/>
    </location>
</feature>
<feature type="compositionally biased region" description="Basic residues" evidence="1">
    <location>
        <begin position="421"/>
        <end position="430"/>
    </location>
</feature>
<dbReference type="EMBL" id="ML976999">
    <property type="protein sequence ID" value="KAF1954359.1"/>
    <property type="molecule type" value="Genomic_DNA"/>
</dbReference>
<reference evidence="2" key="1">
    <citation type="journal article" date="2020" name="Stud. Mycol.">
        <title>101 Dothideomycetes genomes: a test case for predicting lifestyles and emergence of pathogens.</title>
        <authorList>
            <person name="Haridas S."/>
            <person name="Albert R."/>
            <person name="Binder M."/>
            <person name="Bloem J."/>
            <person name="Labutti K."/>
            <person name="Salamov A."/>
            <person name="Andreopoulos B."/>
            <person name="Baker S."/>
            <person name="Barry K."/>
            <person name="Bills G."/>
            <person name="Bluhm B."/>
            <person name="Cannon C."/>
            <person name="Castanera R."/>
            <person name="Culley D."/>
            <person name="Daum C."/>
            <person name="Ezra D."/>
            <person name="Gonzalez J."/>
            <person name="Henrissat B."/>
            <person name="Kuo A."/>
            <person name="Liang C."/>
            <person name="Lipzen A."/>
            <person name="Lutzoni F."/>
            <person name="Magnuson J."/>
            <person name="Mondo S."/>
            <person name="Nolan M."/>
            <person name="Ohm R."/>
            <person name="Pangilinan J."/>
            <person name="Park H.-J."/>
            <person name="Ramirez L."/>
            <person name="Alfaro M."/>
            <person name="Sun H."/>
            <person name="Tritt A."/>
            <person name="Yoshinaga Y."/>
            <person name="Zwiers L.-H."/>
            <person name="Turgeon B."/>
            <person name="Goodwin S."/>
            <person name="Spatafora J."/>
            <person name="Crous P."/>
            <person name="Grigoriev I."/>
        </authorList>
    </citation>
    <scope>NUCLEOTIDE SEQUENCE</scope>
    <source>
        <strain evidence="2">CBS 675.92</strain>
    </source>
</reference>
<dbReference type="OrthoDB" id="3675232at2759"/>
<accession>A0A6A5TRL9</accession>
<name>A0A6A5TRL9_9PLEO</name>
<sequence length="526" mass="58850">MPKGRKARALALSLPALSNILNSALRVCGIKHHSKPRLVRALRFNIQCALEDCEKGERKALDLLEGYQRSELVTIGAWNKHRLGEVNDDTTTPAIQTSPSSSSDNIATDNILNFPLRATAELLGIKIEPAPAPKRSTARTQGKKAPSEPVQRQRKTAKSQDYYKLSLAPSLNLLFPSTHSACNITIAEIICFLPNWLQSPDIINRCISNNGSIAAIEGLIRQYRDSTSDGPPQANTVHQMMASQMRKRPGYENWSVEKHDVPPSHDARSISVRGCRTPREWAAKGGRPPASVQFKDLAEGVKAFPTGFDALDLTRCVEYHCQPLHHDEDWKFPDDFGRLVEVFGGKGAVTSQHYDGAVFSRWEYGQTGHKPHSGEKGGRDSVKPSVRERKDYMRPEEELSVEENSVESPNSSSGNETQALSRKRKWKYRPLSRESDVDTDDKPLRKKARVMAKPTVRLPSMQKKLPKVQKSRRTQNDIELEDSDIEIDAFKGLKFKKVDMVRKSSRPSEVSGSYYGPVEGLESDGW</sequence>
<feature type="compositionally biased region" description="Basic residues" evidence="1">
    <location>
        <begin position="464"/>
        <end position="473"/>
    </location>
</feature>
<dbReference type="Proteomes" id="UP000800035">
    <property type="component" value="Unassembled WGS sequence"/>
</dbReference>
<keyword evidence="3" id="KW-1185">Reference proteome</keyword>
<feature type="region of interest" description="Disordered" evidence="1">
    <location>
        <begin position="86"/>
        <end position="106"/>
    </location>
</feature>
<evidence type="ECO:0000256" key="1">
    <source>
        <dbReference type="SAM" id="MobiDB-lite"/>
    </source>
</evidence>
<feature type="region of interest" description="Disordered" evidence="1">
    <location>
        <begin position="365"/>
        <end position="444"/>
    </location>
</feature>
<feature type="region of interest" description="Disordered" evidence="1">
    <location>
        <begin position="456"/>
        <end position="476"/>
    </location>
</feature>
<feature type="compositionally biased region" description="Basic and acidic residues" evidence="1">
    <location>
        <begin position="431"/>
        <end position="443"/>
    </location>
</feature>
<dbReference type="AlphaFoldDB" id="A0A6A5TRL9"/>
<gene>
    <name evidence="2" type="ORF">CC80DRAFT_595133</name>
</gene>